<dbReference type="GO" id="GO:0061630">
    <property type="term" value="F:ubiquitin protein ligase activity"/>
    <property type="evidence" value="ECO:0007669"/>
    <property type="project" value="TreeGrafter"/>
</dbReference>
<dbReference type="Pfam" id="PF01436">
    <property type="entry name" value="NHL"/>
    <property type="match status" value="1"/>
</dbReference>
<reference evidence="4" key="1">
    <citation type="submission" date="2021-02" db="EMBL/GenBank/DDBJ databases">
        <authorList>
            <person name="Nowell W R."/>
        </authorList>
    </citation>
    <scope>NUCLEOTIDE SEQUENCE</scope>
</reference>
<feature type="transmembrane region" description="Helical" evidence="3">
    <location>
        <begin position="41"/>
        <end position="62"/>
    </location>
</feature>
<evidence type="ECO:0000256" key="3">
    <source>
        <dbReference type="SAM" id="Phobius"/>
    </source>
</evidence>
<dbReference type="GO" id="GO:0043161">
    <property type="term" value="P:proteasome-mediated ubiquitin-dependent protein catabolic process"/>
    <property type="evidence" value="ECO:0007669"/>
    <property type="project" value="TreeGrafter"/>
</dbReference>
<keyword evidence="3" id="KW-0812">Transmembrane</keyword>
<evidence type="ECO:0000256" key="1">
    <source>
        <dbReference type="ARBA" id="ARBA00022737"/>
    </source>
</evidence>
<comment type="caution">
    <text evidence="4">The sequence shown here is derived from an EMBL/GenBank/DDBJ whole genome shotgun (WGS) entry which is preliminary data.</text>
</comment>
<keyword evidence="5" id="KW-1185">Reference proteome</keyword>
<feature type="non-terminal residue" evidence="4">
    <location>
        <position position="1"/>
    </location>
</feature>
<sequence length="298" mass="33140">MPNLNAVVVKSEDQSPLPIEESTEMSKVLLKTSCKNTKKKILLPLFIFIIVVAITTTLIIVVKKRNVEKTTLTIGNITMEPLVTKPAELSTTTTKDPCNDLHWNTKGITIGINSSPKLSCSRLFIDSNDTLYGVDNTKAYVWKLSKNDTNATIIAGIYGSSGQSSFQLHYPEDVYVNQYGDIYVVDTNNHRIQKFVNGTIQGITIAGNDATGDGNTDRLHYPREFAFDSTETFMYVADRSNHRILRFLMNSTVGNSGTVVFGNEQRGDREHQVNGPWSIYLLPSMENTLFIANHAGHS</sequence>
<dbReference type="CDD" id="cd05819">
    <property type="entry name" value="NHL"/>
    <property type="match status" value="1"/>
</dbReference>
<dbReference type="GO" id="GO:0000209">
    <property type="term" value="P:protein polyubiquitination"/>
    <property type="evidence" value="ECO:0007669"/>
    <property type="project" value="TreeGrafter"/>
</dbReference>
<keyword evidence="1" id="KW-0677">Repeat</keyword>
<dbReference type="PANTHER" id="PTHR24104">
    <property type="entry name" value="E3 UBIQUITIN-PROTEIN LIGASE NHLRC1-RELATED"/>
    <property type="match status" value="1"/>
</dbReference>
<name>A0A816FT05_ADIRI</name>
<dbReference type="InterPro" id="IPR050952">
    <property type="entry name" value="TRIM-NHL_E3_ligases"/>
</dbReference>
<dbReference type="Gene3D" id="2.120.10.30">
    <property type="entry name" value="TolB, C-terminal domain"/>
    <property type="match status" value="1"/>
</dbReference>
<evidence type="ECO:0000313" key="4">
    <source>
        <dbReference type="EMBL" id="CAF1665783.1"/>
    </source>
</evidence>
<protein>
    <submittedName>
        <fullName evidence="4">Uncharacterized protein</fullName>
    </submittedName>
</protein>
<keyword evidence="3" id="KW-0472">Membrane</keyword>
<dbReference type="AlphaFoldDB" id="A0A816FT05"/>
<feature type="repeat" description="NHL" evidence="2">
    <location>
        <begin position="155"/>
        <end position="198"/>
    </location>
</feature>
<keyword evidence="3" id="KW-1133">Transmembrane helix</keyword>
<dbReference type="SUPFAM" id="SSF101898">
    <property type="entry name" value="NHL repeat"/>
    <property type="match status" value="1"/>
</dbReference>
<dbReference type="InterPro" id="IPR001258">
    <property type="entry name" value="NHL_repeat"/>
</dbReference>
<dbReference type="GO" id="GO:0008270">
    <property type="term" value="F:zinc ion binding"/>
    <property type="evidence" value="ECO:0007669"/>
    <property type="project" value="UniProtKB-KW"/>
</dbReference>
<accession>A0A816FT05</accession>
<organism evidence="4 5">
    <name type="scientific">Adineta ricciae</name>
    <name type="common">Rotifer</name>
    <dbReference type="NCBI Taxonomy" id="249248"/>
    <lineage>
        <taxon>Eukaryota</taxon>
        <taxon>Metazoa</taxon>
        <taxon>Spiralia</taxon>
        <taxon>Gnathifera</taxon>
        <taxon>Rotifera</taxon>
        <taxon>Eurotatoria</taxon>
        <taxon>Bdelloidea</taxon>
        <taxon>Adinetida</taxon>
        <taxon>Adinetidae</taxon>
        <taxon>Adineta</taxon>
    </lineage>
</organism>
<dbReference type="PANTHER" id="PTHR24104:SF25">
    <property type="entry name" value="PROTEIN LIN-41"/>
    <property type="match status" value="1"/>
</dbReference>
<proteinExistence type="predicted"/>
<evidence type="ECO:0000256" key="2">
    <source>
        <dbReference type="PROSITE-ProRule" id="PRU00504"/>
    </source>
</evidence>
<dbReference type="Proteomes" id="UP000663828">
    <property type="component" value="Unassembled WGS sequence"/>
</dbReference>
<evidence type="ECO:0000313" key="5">
    <source>
        <dbReference type="Proteomes" id="UP000663828"/>
    </source>
</evidence>
<gene>
    <name evidence="4" type="ORF">XAT740_LOCUS57740</name>
</gene>
<dbReference type="InterPro" id="IPR011042">
    <property type="entry name" value="6-blade_b-propeller_TolB-like"/>
</dbReference>
<dbReference type="PROSITE" id="PS51125">
    <property type="entry name" value="NHL"/>
    <property type="match status" value="1"/>
</dbReference>
<dbReference type="EMBL" id="CAJNOR010012119">
    <property type="protein sequence ID" value="CAF1665783.1"/>
    <property type="molecule type" value="Genomic_DNA"/>
</dbReference>